<sequence length="413" mass="44057">MSQVLRRGKVLTDLAIHLLVSGDSPEHTLEVLGQLKDWKTEWGHYSPSLLTVEIIESERWRIIEGTGPAKPLDSQHAAKPLDSQHAAKPLDSQHAAKPLDSQHAAKPLDSQHAAKPLDSVKSPEPQHTVMLHEPQIRVPESTKGSEDGPPLILAPGQTDCAPGQTDLLPVVPEPPQPDFLPWAPDFTTDYAPDDTMPGSESDARTTSSGSLPGSTPDARATSSGSLPGSTPDARVKSSRSLPGSKPDARSKSLRILLHHATDLRDGCSFAAGLRINSHFAADHWTIGSCIAGLAAGLRGACTLAADLRGACLFVGFVASGLRIIGLFVGFVASGLRIIGLFAGFVASGLRIIGLMDFFFFVSVLVPGDSGLWFGCVYWEYCCFRTLALLPRPPSVRPGRIVLFFLFGTLPSGC</sequence>
<comment type="caution">
    <text evidence="2">The sequence shown here is derived from an EMBL/GenBank/DDBJ whole genome shotgun (WGS) entry which is preliminary data.</text>
</comment>
<name>A0AAV9RNP1_9TELE</name>
<proteinExistence type="predicted"/>
<dbReference type="EMBL" id="JAHHUM010001558">
    <property type="protein sequence ID" value="KAK5610540.1"/>
    <property type="molecule type" value="Genomic_DNA"/>
</dbReference>
<feature type="region of interest" description="Disordered" evidence="1">
    <location>
        <begin position="66"/>
        <end position="248"/>
    </location>
</feature>
<keyword evidence="3" id="KW-1185">Reference proteome</keyword>
<feature type="compositionally biased region" description="Low complexity" evidence="1">
    <location>
        <begin position="205"/>
        <end position="216"/>
    </location>
</feature>
<gene>
    <name evidence="2" type="ORF">CRENBAI_003379</name>
</gene>
<organism evidence="2 3">
    <name type="scientific">Crenichthys baileyi</name>
    <name type="common">White River springfish</name>
    <dbReference type="NCBI Taxonomy" id="28760"/>
    <lineage>
        <taxon>Eukaryota</taxon>
        <taxon>Metazoa</taxon>
        <taxon>Chordata</taxon>
        <taxon>Craniata</taxon>
        <taxon>Vertebrata</taxon>
        <taxon>Euteleostomi</taxon>
        <taxon>Actinopterygii</taxon>
        <taxon>Neopterygii</taxon>
        <taxon>Teleostei</taxon>
        <taxon>Neoteleostei</taxon>
        <taxon>Acanthomorphata</taxon>
        <taxon>Ovalentaria</taxon>
        <taxon>Atherinomorphae</taxon>
        <taxon>Cyprinodontiformes</taxon>
        <taxon>Goodeidae</taxon>
        <taxon>Crenichthys</taxon>
    </lineage>
</organism>
<accession>A0AAV9RNP1</accession>
<evidence type="ECO:0000313" key="3">
    <source>
        <dbReference type="Proteomes" id="UP001311232"/>
    </source>
</evidence>
<protein>
    <submittedName>
        <fullName evidence="2">Uncharacterized protein</fullName>
    </submittedName>
</protein>
<evidence type="ECO:0000313" key="2">
    <source>
        <dbReference type="EMBL" id="KAK5610540.1"/>
    </source>
</evidence>
<evidence type="ECO:0000256" key="1">
    <source>
        <dbReference type="SAM" id="MobiDB-lite"/>
    </source>
</evidence>
<dbReference type="AlphaFoldDB" id="A0AAV9RNP1"/>
<reference evidence="2 3" key="1">
    <citation type="submission" date="2021-06" db="EMBL/GenBank/DDBJ databases">
        <authorList>
            <person name="Palmer J.M."/>
        </authorList>
    </citation>
    <scope>NUCLEOTIDE SEQUENCE [LARGE SCALE GENOMIC DNA]</scope>
    <source>
        <strain evidence="2 3">MEX-2019</strain>
        <tissue evidence="2">Muscle</tissue>
    </source>
</reference>
<dbReference type="Proteomes" id="UP001311232">
    <property type="component" value="Unassembled WGS sequence"/>
</dbReference>